<protein>
    <submittedName>
        <fullName evidence="1">Uncharacterized protein</fullName>
    </submittedName>
</protein>
<sequence length="68" mass="7458">MTFQWITGLLLLMSPRLLTTAMMMMTFFKTGMTRMVGAATGTLTLMIPVMRIATEGRESGVFSEGGFS</sequence>
<dbReference type="EMBL" id="GBRH01195405">
    <property type="protein sequence ID" value="JAE02491.1"/>
    <property type="molecule type" value="Transcribed_RNA"/>
</dbReference>
<reference evidence="1" key="2">
    <citation type="journal article" date="2015" name="Data Brief">
        <title>Shoot transcriptome of the giant reed, Arundo donax.</title>
        <authorList>
            <person name="Barrero R.A."/>
            <person name="Guerrero F.D."/>
            <person name="Moolhuijzen P."/>
            <person name="Goolsby J.A."/>
            <person name="Tidwell J."/>
            <person name="Bellgard S.E."/>
            <person name="Bellgard M.I."/>
        </authorList>
    </citation>
    <scope>NUCLEOTIDE SEQUENCE</scope>
    <source>
        <tissue evidence="1">Shoot tissue taken approximately 20 cm above the soil surface</tissue>
    </source>
</reference>
<evidence type="ECO:0000313" key="1">
    <source>
        <dbReference type="EMBL" id="JAE02491.1"/>
    </source>
</evidence>
<accession>A0A0A9EX69</accession>
<reference evidence="1" key="1">
    <citation type="submission" date="2014-09" db="EMBL/GenBank/DDBJ databases">
        <authorList>
            <person name="Magalhaes I.L.F."/>
            <person name="Oliveira U."/>
            <person name="Santos F.R."/>
            <person name="Vidigal T.H.D.A."/>
            <person name="Brescovit A.D."/>
            <person name="Santos A.J."/>
        </authorList>
    </citation>
    <scope>NUCLEOTIDE SEQUENCE</scope>
    <source>
        <tissue evidence="1">Shoot tissue taken approximately 20 cm above the soil surface</tissue>
    </source>
</reference>
<organism evidence="1">
    <name type="scientific">Arundo donax</name>
    <name type="common">Giant reed</name>
    <name type="synonym">Donax arundinaceus</name>
    <dbReference type="NCBI Taxonomy" id="35708"/>
    <lineage>
        <taxon>Eukaryota</taxon>
        <taxon>Viridiplantae</taxon>
        <taxon>Streptophyta</taxon>
        <taxon>Embryophyta</taxon>
        <taxon>Tracheophyta</taxon>
        <taxon>Spermatophyta</taxon>
        <taxon>Magnoliopsida</taxon>
        <taxon>Liliopsida</taxon>
        <taxon>Poales</taxon>
        <taxon>Poaceae</taxon>
        <taxon>PACMAD clade</taxon>
        <taxon>Arundinoideae</taxon>
        <taxon>Arundineae</taxon>
        <taxon>Arundo</taxon>
    </lineage>
</organism>
<proteinExistence type="predicted"/>
<name>A0A0A9EX69_ARUDO</name>
<dbReference type="AlphaFoldDB" id="A0A0A9EX69"/>